<comment type="caution">
    <text evidence="1">The sequence shown here is derived from an EMBL/GenBank/DDBJ whole genome shotgun (WGS) entry which is preliminary data.</text>
</comment>
<dbReference type="AlphaFoldDB" id="A0A397VUC5"/>
<proteinExistence type="predicted"/>
<keyword evidence="2" id="KW-1185">Reference proteome</keyword>
<dbReference type="STRING" id="44941.A0A397VUC5"/>
<reference evidence="1 2" key="1">
    <citation type="submission" date="2018-06" db="EMBL/GenBank/DDBJ databases">
        <title>Comparative genomics reveals the genomic features of Rhizophagus irregularis, R. cerebriforme, R. diaphanum and Gigaspora rosea, and their symbiotic lifestyle signature.</title>
        <authorList>
            <person name="Morin E."/>
            <person name="San Clemente H."/>
            <person name="Chen E.C.H."/>
            <person name="De La Providencia I."/>
            <person name="Hainaut M."/>
            <person name="Kuo A."/>
            <person name="Kohler A."/>
            <person name="Murat C."/>
            <person name="Tang N."/>
            <person name="Roy S."/>
            <person name="Loubradou J."/>
            <person name="Henrissat B."/>
            <person name="Grigoriev I.V."/>
            <person name="Corradi N."/>
            <person name="Roux C."/>
            <person name="Martin F.M."/>
        </authorList>
    </citation>
    <scope>NUCLEOTIDE SEQUENCE [LARGE SCALE GENOMIC DNA]</scope>
    <source>
        <strain evidence="1 2">DAOM 194757</strain>
    </source>
</reference>
<gene>
    <name evidence="1" type="ORF">C2G38_2168250</name>
</gene>
<sequence length="755" mass="87979">MIFPFVSVIRNSKTVLSSVLFEVDKSLTFEDLLYNTDSDYVSEEVVRVDIQVRGTNSIFTASQVSSTSNVFNEMMNAAAKKVLPYSKPSTNCNDQLHNNHKTFKLHSLKIPLLFLELPLCQNNSYYKNRTHHKTTLRRKELEFCADKLEECVLQPWASKSCWNEVITATLELCSVARIYANYLESVNQHVQRIQSASIPARSPKENSELEMRSSCAINTIQEVYFPIAERIRIANEYEIISLEEYLPETKEKRFYYLSIFAIDLTIILYRYHHGNYLGTLNFIWKISENFELRDKTKHAQAIIRTQSMLPQFFTRIRMMLELGDPEIITNMRINSGFKGTKFDEFWDEIACYFEEILLSVQERCHDNMLYLPSFISVHDLRESIIEHIENKYNEYPLSDKHLVPSDRWISYQFCPKNLYTCFIFADNKHKIPIGEAGPTSTGVQNKKMATLTQTELLAADHNFAKLSITPSASSALRHATEFYNSIEQYYLNGGTDHRCNFGSVQVSLIALFLNGYFDLVIAACTASYPSWANPAERIMFILNLGLQGVALQQLKLYDDYFEINNPALEEEIDEFFEIIARIDTELDKSMTTMNQLQKRKLYQNFIKSHCQINKKKPGQFINSKIRYTILCEHCGKMRCVYSNTNLTNEEEVKFQSTLDGLYYTYRSQLLPEDHELSDQISVRLNLTCDSPIEATYFSCRLKKFDVCYWCGESESLIELLDILKMNRKLYIHYVDFAKIMEKHSIKEHKKIYFIK</sequence>
<accession>A0A397VUC5</accession>
<organism evidence="1 2">
    <name type="scientific">Gigaspora rosea</name>
    <dbReference type="NCBI Taxonomy" id="44941"/>
    <lineage>
        <taxon>Eukaryota</taxon>
        <taxon>Fungi</taxon>
        <taxon>Fungi incertae sedis</taxon>
        <taxon>Mucoromycota</taxon>
        <taxon>Glomeromycotina</taxon>
        <taxon>Glomeromycetes</taxon>
        <taxon>Diversisporales</taxon>
        <taxon>Gigasporaceae</taxon>
        <taxon>Gigaspora</taxon>
    </lineage>
</organism>
<dbReference type="Proteomes" id="UP000266673">
    <property type="component" value="Unassembled WGS sequence"/>
</dbReference>
<evidence type="ECO:0000313" key="2">
    <source>
        <dbReference type="Proteomes" id="UP000266673"/>
    </source>
</evidence>
<dbReference type="EMBL" id="QKWP01000211">
    <property type="protein sequence ID" value="RIB24579.1"/>
    <property type="molecule type" value="Genomic_DNA"/>
</dbReference>
<protein>
    <submittedName>
        <fullName evidence="1">Uncharacterized protein</fullName>
    </submittedName>
</protein>
<name>A0A397VUC5_9GLOM</name>
<dbReference type="OrthoDB" id="2379746at2759"/>
<evidence type="ECO:0000313" key="1">
    <source>
        <dbReference type="EMBL" id="RIB24579.1"/>
    </source>
</evidence>